<evidence type="ECO:0000256" key="8">
    <source>
        <dbReference type="ARBA" id="ARBA00022777"/>
    </source>
</evidence>
<feature type="domain" description="PAS" evidence="18">
    <location>
        <begin position="267"/>
        <end position="311"/>
    </location>
</feature>
<dbReference type="PRINTS" id="PR00344">
    <property type="entry name" value="BCTRLSENSOR"/>
</dbReference>
<dbReference type="SMART" id="SM00448">
    <property type="entry name" value="REC"/>
    <property type="match status" value="1"/>
</dbReference>
<dbReference type="Gene3D" id="1.20.120.620">
    <property type="entry name" value="Backbone structure of the membrane domain of e. Coli histidine kinase receptor kdpd"/>
    <property type="match status" value="1"/>
</dbReference>
<feature type="region of interest" description="Disordered" evidence="14">
    <location>
        <begin position="772"/>
        <end position="813"/>
    </location>
</feature>
<dbReference type="SUPFAM" id="SSF55785">
    <property type="entry name" value="PYP-like sensor domain (PAS domain)"/>
    <property type="match status" value="3"/>
</dbReference>
<protein>
    <recommendedName>
        <fullName evidence="3">histidine kinase</fullName>
        <ecNumber evidence="3">2.7.13.3</ecNumber>
    </recommendedName>
</protein>
<feature type="domain" description="PAS" evidence="18">
    <location>
        <begin position="140"/>
        <end position="211"/>
    </location>
</feature>
<dbReference type="Gene3D" id="3.40.50.2300">
    <property type="match status" value="1"/>
</dbReference>
<feature type="transmembrane region" description="Helical" evidence="15">
    <location>
        <begin position="30"/>
        <end position="50"/>
    </location>
</feature>
<dbReference type="SMART" id="SM00388">
    <property type="entry name" value="HisKA"/>
    <property type="match status" value="1"/>
</dbReference>
<reference evidence="20 21" key="1">
    <citation type="submission" date="2022-04" db="EMBL/GenBank/DDBJ databases">
        <title>Positive selection, recombination, and allopatry shape intraspecific diversity of widespread and dominant cyanobacteria.</title>
        <authorList>
            <person name="Wei J."/>
            <person name="Shu W."/>
            <person name="Hu C."/>
        </authorList>
    </citation>
    <scope>NUCLEOTIDE SEQUENCE [LARGE SCALE GENOMIC DNA]</scope>
    <source>
        <strain evidence="20 21">AS-A4</strain>
    </source>
</reference>
<dbReference type="InterPro" id="IPR025201">
    <property type="entry name" value="KdpD_TM"/>
</dbReference>
<evidence type="ECO:0000256" key="7">
    <source>
        <dbReference type="ARBA" id="ARBA00022741"/>
    </source>
</evidence>
<keyword evidence="11" id="KW-0902">Two-component regulatory system</keyword>
<dbReference type="PANTHER" id="PTHR43047">
    <property type="entry name" value="TWO-COMPONENT HISTIDINE PROTEIN KINASE"/>
    <property type="match status" value="1"/>
</dbReference>
<keyword evidence="12 15" id="KW-0472">Membrane</keyword>
<dbReference type="PROSITE" id="PS50112">
    <property type="entry name" value="PAS"/>
    <property type="match status" value="3"/>
</dbReference>
<comment type="catalytic activity">
    <reaction evidence="1">
        <text>ATP + protein L-histidine = ADP + protein N-phospho-L-histidine.</text>
        <dbReference type="EC" id="2.7.13.3"/>
    </reaction>
</comment>
<evidence type="ECO:0000259" key="18">
    <source>
        <dbReference type="PROSITE" id="PS50112"/>
    </source>
</evidence>
<dbReference type="InterPro" id="IPR035965">
    <property type="entry name" value="PAS-like_dom_sf"/>
</dbReference>
<dbReference type="InterPro" id="IPR036097">
    <property type="entry name" value="HisK_dim/P_sf"/>
</dbReference>
<keyword evidence="5" id="KW-0808">Transferase</keyword>
<evidence type="ECO:0000256" key="2">
    <source>
        <dbReference type="ARBA" id="ARBA00004141"/>
    </source>
</evidence>
<keyword evidence="8" id="KW-0418">Kinase</keyword>
<feature type="compositionally biased region" description="Polar residues" evidence="14">
    <location>
        <begin position="787"/>
        <end position="806"/>
    </location>
</feature>
<dbReference type="EMBL" id="JAMPLM010000014">
    <property type="protein sequence ID" value="MEP1059995.1"/>
    <property type="molecule type" value="Genomic_DNA"/>
</dbReference>
<dbReference type="SMART" id="SM00387">
    <property type="entry name" value="HATPase_c"/>
    <property type="match status" value="1"/>
</dbReference>
<dbReference type="InterPro" id="IPR001789">
    <property type="entry name" value="Sig_transdc_resp-reg_receiver"/>
</dbReference>
<dbReference type="Pfam" id="PF13493">
    <property type="entry name" value="DUF4118"/>
    <property type="match status" value="1"/>
</dbReference>
<dbReference type="Pfam" id="PF00512">
    <property type="entry name" value="HisKA"/>
    <property type="match status" value="1"/>
</dbReference>
<accession>A0ABV0KLA9</accession>
<feature type="domain" description="Response regulatory" evidence="17">
    <location>
        <begin position="828"/>
        <end position="954"/>
    </location>
</feature>
<dbReference type="SMART" id="SM00091">
    <property type="entry name" value="PAS"/>
    <property type="match status" value="3"/>
</dbReference>
<dbReference type="InterPro" id="IPR013767">
    <property type="entry name" value="PAS_fold"/>
</dbReference>
<dbReference type="NCBIfam" id="TIGR00229">
    <property type="entry name" value="sensory_box"/>
    <property type="match status" value="3"/>
</dbReference>
<feature type="domain" description="PAC" evidence="19">
    <location>
        <begin position="467"/>
        <end position="516"/>
    </location>
</feature>
<dbReference type="InterPro" id="IPR038318">
    <property type="entry name" value="KdpD_sf"/>
</dbReference>
<keyword evidence="4 13" id="KW-0597">Phosphoprotein</keyword>
<evidence type="ECO:0000256" key="5">
    <source>
        <dbReference type="ARBA" id="ARBA00022679"/>
    </source>
</evidence>
<dbReference type="InterPro" id="IPR011006">
    <property type="entry name" value="CheY-like_superfamily"/>
</dbReference>
<keyword evidence="10 15" id="KW-1133">Transmembrane helix</keyword>
<sequence length="959" mass="104755">MLSRQSHAPSPPPLAPLVTQPTLKPERPRWLRYGVALFCVLLALVLMLGLGSWMPIGSSPFLVFFAAVMVSAWYGGLGAGLCATAIAALAATYFFLPPIYVLRVSAPGDLVRLGIFVLTSLLLVSLSSTRRELVRALQHERDLITAIVSTAGSFIVVLDHWGRIIQFNRACEQLTGYTFAEVRGKYVWDLFLLVEDIEPVKQVFRNLCVNAVPSEYENYWLARDGRRRLITWSSNVLLDEWGAVSHVISTGIDITERKQVERSLQETNQELQALIQASPVAITVLDRQGIVKRWNPAAEQIFGWRADETIDCVMPTVPEEKQTEFAAKIAATLSGTLLHGMETYRQRKDGAFIYVGIWTAVLRGLTAEEDCILSITADLSARKQAEVALKLSQERLNSLVEANVIGILFGQINGDINEANDEFLRMVGYSRDDLQTGKLRWTEITPAEYLPLDEQSILTVQAGEHCVPYEKEYIRKDGSRVPVLIGFGLLGEAKQQTIAFILDLTERKQLEQTLRTQTEELAQANRMKDEFLAVLSHELRTPLNSILGWARLLRTRQFDPATTARTLETIERNARLQNQLINDILDVSTITQGRLRLQPQPVDLATVVTAAIDTMRPAAVAKSITVTWLQDAPLETMPLMVLGDPDRLQQAVWNLLANAIKFTPEGGRVDVKLQAARSTPHLSHAHISVTDTGKGISEAFLPFVFDRFRQADSSSTRAEGGLGLGLAIVRHLVELHGGTVQADSLGLGQGAKLMITLPLMSVATETVSPQARLDSPAIDSGNDDGAPSSSDRAVPSSAQPTPQAKNSGLALPRAASGSDSLDLLSGLHILVVDDEPDTRDFLQAAMSHYGAIVTIAASAAEALSLLTQPLDAAPASWKPDALVSDIGMPDEDGYTFIRKVRSLDAAQGTFLPALALTAYATDDDRQQALTSGFQMHLAKPIDPAAIAQAVLALVNRTAT</sequence>
<feature type="region of interest" description="Disordered" evidence="14">
    <location>
        <begin position="1"/>
        <end position="20"/>
    </location>
</feature>
<keyword evidence="9" id="KW-0067">ATP-binding</keyword>
<evidence type="ECO:0000256" key="13">
    <source>
        <dbReference type="PROSITE-ProRule" id="PRU00169"/>
    </source>
</evidence>
<feature type="domain" description="PAC" evidence="19">
    <location>
        <begin position="214"/>
        <end position="266"/>
    </location>
</feature>
<dbReference type="PROSITE" id="PS50110">
    <property type="entry name" value="RESPONSE_REGULATORY"/>
    <property type="match status" value="1"/>
</dbReference>
<comment type="subcellular location">
    <subcellularLocation>
        <location evidence="2">Membrane</location>
        <topology evidence="2">Multi-pass membrane protein</topology>
    </subcellularLocation>
</comment>
<keyword evidence="7" id="KW-0547">Nucleotide-binding</keyword>
<feature type="transmembrane region" description="Helical" evidence="15">
    <location>
        <begin position="62"/>
        <end position="90"/>
    </location>
</feature>
<dbReference type="Proteomes" id="UP001476950">
    <property type="component" value="Unassembled WGS sequence"/>
</dbReference>
<dbReference type="InterPro" id="IPR004358">
    <property type="entry name" value="Sig_transdc_His_kin-like_C"/>
</dbReference>
<dbReference type="PANTHER" id="PTHR43047:SF72">
    <property type="entry name" value="OSMOSENSING HISTIDINE PROTEIN KINASE SLN1"/>
    <property type="match status" value="1"/>
</dbReference>
<evidence type="ECO:0000256" key="10">
    <source>
        <dbReference type="ARBA" id="ARBA00022989"/>
    </source>
</evidence>
<dbReference type="InterPro" id="IPR005467">
    <property type="entry name" value="His_kinase_dom"/>
</dbReference>
<dbReference type="Pfam" id="PF02518">
    <property type="entry name" value="HATPase_c"/>
    <property type="match status" value="1"/>
</dbReference>
<comment type="caution">
    <text evidence="20">The sequence shown here is derived from an EMBL/GenBank/DDBJ whole genome shotgun (WGS) entry which is preliminary data.</text>
</comment>
<dbReference type="CDD" id="cd00130">
    <property type="entry name" value="PAS"/>
    <property type="match status" value="3"/>
</dbReference>
<dbReference type="CDD" id="cd16922">
    <property type="entry name" value="HATPase_EvgS-ArcB-TorS-like"/>
    <property type="match status" value="1"/>
</dbReference>
<evidence type="ECO:0000256" key="3">
    <source>
        <dbReference type="ARBA" id="ARBA00012438"/>
    </source>
</evidence>
<dbReference type="InterPro" id="IPR003594">
    <property type="entry name" value="HATPase_dom"/>
</dbReference>
<dbReference type="Gene3D" id="1.10.287.130">
    <property type="match status" value="1"/>
</dbReference>
<evidence type="ECO:0000256" key="12">
    <source>
        <dbReference type="ARBA" id="ARBA00023136"/>
    </source>
</evidence>
<dbReference type="EC" id="2.7.13.3" evidence="3"/>
<dbReference type="CDD" id="cd00082">
    <property type="entry name" value="HisKA"/>
    <property type="match status" value="1"/>
</dbReference>
<dbReference type="Gene3D" id="3.30.565.10">
    <property type="entry name" value="Histidine kinase-like ATPase, C-terminal domain"/>
    <property type="match status" value="1"/>
</dbReference>
<organism evidence="20 21">
    <name type="scientific">Stenomitos frigidus AS-A4</name>
    <dbReference type="NCBI Taxonomy" id="2933935"/>
    <lineage>
        <taxon>Bacteria</taxon>
        <taxon>Bacillati</taxon>
        <taxon>Cyanobacteriota</taxon>
        <taxon>Cyanophyceae</taxon>
        <taxon>Leptolyngbyales</taxon>
        <taxon>Leptolyngbyaceae</taxon>
        <taxon>Stenomitos</taxon>
    </lineage>
</organism>
<dbReference type="Pfam" id="PF00072">
    <property type="entry name" value="Response_reg"/>
    <property type="match status" value="1"/>
</dbReference>
<dbReference type="InterPro" id="IPR001610">
    <property type="entry name" value="PAC"/>
</dbReference>
<name>A0ABV0KLA9_9CYAN</name>
<evidence type="ECO:0000313" key="21">
    <source>
        <dbReference type="Proteomes" id="UP001476950"/>
    </source>
</evidence>
<dbReference type="InterPro" id="IPR003661">
    <property type="entry name" value="HisK_dim/P_dom"/>
</dbReference>
<evidence type="ECO:0000313" key="20">
    <source>
        <dbReference type="EMBL" id="MEP1059995.1"/>
    </source>
</evidence>
<feature type="domain" description="PAS" evidence="18">
    <location>
        <begin position="392"/>
        <end position="434"/>
    </location>
</feature>
<evidence type="ECO:0000259" key="17">
    <source>
        <dbReference type="PROSITE" id="PS50110"/>
    </source>
</evidence>
<evidence type="ECO:0000256" key="1">
    <source>
        <dbReference type="ARBA" id="ARBA00000085"/>
    </source>
</evidence>
<dbReference type="SUPFAM" id="SSF52172">
    <property type="entry name" value="CheY-like"/>
    <property type="match status" value="1"/>
</dbReference>
<evidence type="ECO:0000256" key="6">
    <source>
        <dbReference type="ARBA" id="ARBA00022692"/>
    </source>
</evidence>
<evidence type="ECO:0000259" key="16">
    <source>
        <dbReference type="PROSITE" id="PS50109"/>
    </source>
</evidence>
<dbReference type="SUPFAM" id="SSF55874">
    <property type="entry name" value="ATPase domain of HSP90 chaperone/DNA topoisomerase II/histidine kinase"/>
    <property type="match status" value="1"/>
</dbReference>
<dbReference type="RefSeq" id="WP_190446993.1">
    <property type="nucleotide sequence ID" value="NZ_JAMPLM010000014.1"/>
</dbReference>
<evidence type="ECO:0000256" key="11">
    <source>
        <dbReference type="ARBA" id="ARBA00023012"/>
    </source>
</evidence>
<evidence type="ECO:0000256" key="14">
    <source>
        <dbReference type="SAM" id="MobiDB-lite"/>
    </source>
</evidence>
<keyword evidence="6 15" id="KW-0812">Transmembrane</keyword>
<dbReference type="SMART" id="SM00086">
    <property type="entry name" value="PAC"/>
    <property type="match status" value="2"/>
</dbReference>
<dbReference type="InterPro" id="IPR000700">
    <property type="entry name" value="PAS-assoc_C"/>
</dbReference>
<dbReference type="SUPFAM" id="SSF47384">
    <property type="entry name" value="Homodimeric domain of signal transducing histidine kinase"/>
    <property type="match status" value="1"/>
</dbReference>
<dbReference type="Pfam" id="PF13426">
    <property type="entry name" value="PAS_9"/>
    <property type="match status" value="1"/>
</dbReference>
<gene>
    <name evidence="20" type="ORF">NDI38_16275</name>
</gene>
<feature type="modified residue" description="4-aspartylphosphate" evidence="13">
    <location>
        <position position="885"/>
    </location>
</feature>
<feature type="transmembrane region" description="Helical" evidence="15">
    <location>
        <begin position="110"/>
        <end position="129"/>
    </location>
</feature>
<dbReference type="Gene3D" id="3.30.450.20">
    <property type="entry name" value="PAS domain"/>
    <property type="match status" value="3"/>
</dbReference>
<dbReference type="InterPro" id="IPR000014">
    <property type="entry name" value="PAS"/>
</dbReference>
<evidence type="ECO:0000256" key="15">
    <source>
        <dbReference type="SAM" id="Phobius"/>
    </source>
</evidence>
<dbReference type="PROSITE" id="PS50113">
    <property type="entry name" value="PAC"/>
    <property type="match status" value="2"/>
</dbReference>
<dbReference type="PROSITE" id="PS50109">
    <property type="entry name" value="HIS_KIN"/>
    <property type="match status" value="1"/>
</dbReference>
<evidence type="ECO:0000259" key="19">
    <source>
        <dbReference type="PROSITE" id="PS50113"/>
    </source>
</evidence>
<keyword evidence="21" id="KW-1185">Reference proteome</keyword>
<proteinExistence type="predicted"/>
<evidence type="ECO:0000256" key="4">
    <source>
        <dbReference type="ARBA" id="ARBA00022553"/>
    </source>
</evidence>
<feature type="domain" description="Histidine kinase" evidence="16">
    <location>
        <begin position="534"/>
        <end position="761"/>
    </location>
</feature>
<evidence type="ECO:0000256" key="9">
    <source>
        <dbReference type="ARBA" id="ARBA00022840"/>
    </source>
</evidence>
<dbReference type="Pfam" id="PF00989">
    <property type="entry name" value="PAS"/>
    <property type="match status" value="2"/>
</dbReference>
<dbReference type="InterPro" id="IPR036890">
    <property type="entry name" value="HATPase_C_sf"/>
</dbReference>